<name>A0A6H5I220_9HYME</name>
<feature type="compositionally biased region" description="Basic residues" evidence="9">
    <location>
        <begin position="282"/>
        <end position="297"/>
    </location>
</feature>
<dbReference type="Proteomes" id="UP000479190">
    <property type="component" value="Unassembled WGS sequence"/>
</dbReference>
<dbReference type="AlphaFoldDB" id="A0A6H5I220"/>
<organism evidence="10 11">
    <name type="scientific">Trichogramma brassicae</name>
    <dbReference type="NCBI Taxonomy" id="86971"/>
    <lineage>
        <taxon>Eukaryota</taxon>
        <taxon>Metazoa</taxon>
        <taxon>Ecdysozoa</taxon>
        <taxon>Arthropoda</taxon>
        <taxon>Hexapoda</taxon>
        <taxon>Insecta</taxon>
        <taxon>Pterygota</taxon>
        <taxon>Neoptera</taxon>
        <taxon>Endopterygota</taxon>
        <taxon>Hymenoptera</taxon>
        <taxon>Apocrita</taxon>
        <taxon>Proctotrupomorpha</taxon>
        <taxon>Chalcidoidea</taxon>
        <taxon>Trichogrammatidae</taxon>
        <taxon>Trichogramma</taxon>
    </lineage>
</organism>
<feature type="region of interest" description="Disordered" evidence="9">
    <location>
        <begin position="268"/>
        <end position="308"/>
    </location>
</feature>
<dbReference type="GO" id="GO:0004984">
    <property type="term" value="F:olfactory receptor activity"/>
    <property type="evidence" value="ECO:0007669"/>
    <property type="project" value="InterPro"/>
</dbReference>
<keyword evidence="2" id="KW-0716">Sensory transduction</keyword>
<sequence length="374" mass="42029">MYATDVYYLHAKKKKKKQQNSDLLVAVYECRWWALDRRDARSVLLIMERAQRPLQLTAGKFCVLSFRLFAIVPGDLDQGLAACESRLTHARDCVTIRHDSRPRHTQKKEEKIKRVTRASRAAAASRAYVVCPSRSISARALFMRFARGLLSRESCIKASSAPCDVRSSIRDIYSGGAGLVEQIDRKTTKRVYYRERRLIFAAHDEKFSGCIYVFLSGRSNRCCRGSRDSLESSSYIHFALRREKIGPPPPPRCVVSRCSGPAVSAAEVASRVSQSGDETTRPRRRRRRRDASDHRHRSGAELRPGSTSAAKTILHDSLFVSLSMIASQQRIGSRGLVSSKRVSSAEKILSTLSRPNPCSDRGKSFWTLDCCAPD</sequence>
<evidence type="ECO:0000313" key="10">
    <source>
        <dbReference type="EMBL" id="CAB0030348.1"/>
    </source>
</evidence>
<keyword evidence="5" id="KW-1133">Transmembrane helix</keyword>
<accession>A0A6H5I220</accession>
<proteinExistence type="predicted"/>
<evidence type="ECO:0000256" key="5">
    <source>
        <dbReference type="ARBA" id="ARBA00022989"/>
    </source>
</evidence>
<dbReference type="InterPro" id="IPR004117">
    <property type="entry name" value="7tm6_olfct_rcpt"/>
</dbReference>
<gene>
    <name evidence="10" type="ORF">TBRA_LOCUS2354</name>
</gene>
<evidence type="ECO:0000256" key="3">
    <source>
        <dbReference type="ARBA" id="ARBA00022692"/>
    </source>
</evidence>
<dbReference type="GO" id="GO:0016020">
    <property type="term" value="C:membrane"/>
    <property type="evidence" value="ECO:0007669"/>
    <property type="project" value="UniProtKB-SubCell"/>
</dbReference>
<comment type="subcellular location">
    <subcellularLocation>
        <location evidence="1">Membrane</location>
        <topology evidence="1">Multi-pass membrane protein</topology>
    </subcellularLocation>
</comment>
<evidence type="ECO:0000256" key="9">
    <source>
        <dbReference type="SAM" id="MobiDB-lite"/>
    </source>
</evidence>
<evidence type="ECO:0000256" key="2">
    <source>
        <dbReference type="ARBA" id="ARBA00022606"/>
    </source>
</evidence>
<evidence type="ECO:0000256" key="6">
    <source>
        <dbReference type="ARBA" id="ARBA00023136"/>
    </source>
</evidence>
<keyword evidence="6" id="KW-0472">Membrane</keyword>
<dbReference type="GO" id="GO:0007165">
    <property type="term" value="P:signal transduction"/>
    <property type="evidence" value="ECO:0007669"/>
    <property type="project" value="UniProtKB-KW"/>
</dbReference>
<protein>
    <submittedName>
        <fullName evidence="10">Uncharacterized protein</fullName>
    </submittedName>
</protein>
<dbReference type="GO" id="GO:0005549">
    <property type="term" value="F:odorant binding"/>
    <property type="evidence" value="ECO:0007669"/>
    <property type="project" value="InterPro"/>
</dbReference>
<evidence type="ECO:0000256" key="1">
    <source>
        <dbReference type="ARBA" id="ARBA00004141"/>
    </source>
</evidence>
<dbReference type="Pfam" id="PF02949">
    <property type="entry name" value="7tm_6"/>
    <property type="match status" value="1"/>
</dbReference>
<keyword evidence="4" id="KW-0552">Olfaction</keyword>
<evidence type="ECO:0000256" key="8">
    <source>
        <dbReference type="ARBA" id="ARBA00023224"/>
    </source>
</evidence>
<evidence type="ECO:0000256" key="7">
    <source>
        <dbReference type="ARBA" id="ARBA00023170"/>
    </source>
</evidence>
<evidence type="ECO:0000256" key="4">
    <source>
        <dbReference type="ARBA" id="ARBA00022725"/>
    </source>
</evidence>
<keyword evidence="3" id="KW-0812">Transmembrane</keyword>
<keyword evidence="7" id="KW-0675">Receptor</keyword>
<keyword evidence="11" id="KW-1185">Reference proteome</keyword>
<dbReference type="OrthoDB" id="8196465at2759"/>
<reference evidence="10 11" key="1">
    <citation type="submission" date="2020-02" db="EMBL/GenBank/DDBJ databases">
        <authorList>
            <person name="Ferguson B K."/>
        </authorList>
    </citation>
    <scope>NUCLEOTIDE SEQUENCE [LARGE SCALE GENOMIC DNA]</scope>
</reference>
<dbReference type="EMBL" id="CADCXV010000458">
    <property type="protein sequence ID" value="CAB0030348.1"/>
    <property type="molecule type" value="Genomic_DNA"/>
</dbReference>
<keyword evidence="8" id="KW-0807">Transducer</keyword>
<evidence type="ECO:0000313" key="11">
    <source>
        <dbReference type="Proteomes" id="UP000479190"/>
    </source>
</evidence>